<accession>A0A835F2E2</accession>
<proteinExistence type="predicted"/>
<gene>
    <name evidence="1" type="ORF">HU200_020558</name>
</gene>
<dbReference type="EMBL" id="JACEFO010001653">
    <property type="protein sequence ID" value="KAF8725981.1"/>
    <property type="molecule type" value="Genomic_DNA"/>
</dbReference>
<sequence length="37" mass="4294">MNFVVARRALGSTHYLEMKKIHHYHCLRDVSPALAVE</sequence>
<dbReference type="AlphaFoldDB" id="A0A835F2E2"/>
<name>A0A835F2E2_9POAL</name>
<evidence type="ECO:0000313" key="2">
    <source>
        <dbReference type="Proteomes" id="UP000636709"/>
    </source>
</evidence>
<evidence type="ECO:0000313" key="1">
    <source>
        <dbReference type="EMBL" id="KAF8725981.1"/>
    </source>
</evidence>
<comment type="caution">
    <text evidence="1">The sequence shown here is derived from an EMBL/GenBank/DDBJ whole genome shotgun (WGS) entry which is preliminary data.</text>
</comment>
<reference evidence="1" key="1">
    <citation type="submission" date="2020-07" db="EMBL/GenBank/DDBJ databases">
        <title>Genome sequence and genetic diversity analysis of an under-domesticated orphan crop, white fonio (Digitaria exilis).</title>
        <authorList>
            <person name="Bennetzen J.L."/>
            <person name="Chen S."/>
            <person name="Ma X."/>
            <person name="Wang X."/>
            <person name="Yssel A.E.J."/>
            <person name="Chaluvadi S.R."/>
            <person name="Johnson M."/>
            <person name="Gangashetty P."/>
            <person name="Hamidou F."/>
            <person name="Sanogo M.D."/>
            <person name="Zwaenepoel A."/>
            <person name="Wallace J."/>
            <person name="Van De Peer Y."/>
            <person name="Van Deynze A."/>
        </authorList>
    </citation>
    <scope>NUCLEOTIDE SEQUENCE</scope>
    <source>
        <tissue evidence="1">Leaves</tissue>
    </source>
</reference>
<keyword evidence="2" id="KW-1185">Reference proteome</keyword>
<protein>
    <submittedName>
        <fullName evidence="1">Uncharacterized protein</fullName>
    </submittedName>
</protein>
<organism evidence="1 2">
    <name type="scientific">Digitaria exilis</name>
    <dbReference type="NCBI Taxonomy" id="1010633"/>
    <lineage>
        <taxon>Eukaryota</taxon>
        <taxon>Viridiplantae</taxon>
        <taxon>Streptophyta</taxon>
        <taxon>Embryophyta</taxon>
        <taxon>Tracheophyta</taxon>
        <taxon>Spermatophyta</taxon>
        <taxon>Magnoliopsida</taxon>
        <taxon>Liliopsida</taxon>
        <taxon>Poales</taxon>
        <taxon>Poaceae</taxon>
        <taxon>PACMAD clade</taxon>
        <taxon>Panicoideae</taxon>
        <taxon>Panicodae</taxon>
        <taxon>Paniceae</taxon>
        <taxon>Anthephorinae</taxon>
        <taxon>Digitaria</taxon>
    </lineage>
</organism>
<dbReference type="Proteomes" id="UP000636709">
    <property type="component" value="Unassembled WGS sequence"/>
</dbReference>